<dbReference type="SUPFAM" id="SSF49373">
    <property type="entry name" value="Invasin/intimin cell-adhesion fragments"/>
    <property type="match status" value="1"/>
</dbReference>
<organism evidence="3 4">
    <name type="scientific">Usitatibacter rugosus</name>
    <dbReference type="NCBI Taxonomy" id="2732067"/>
    <lineage>
        <taxon>Bacteria</taxon>
        <taxon>Pseudomonadati</taxon>
        <taxon>Pseudomonadota</taxon>
        <taxon>Betaproteobacteria</taxon>
        <taxon>Nitrosomonadales</taxon>
        <taxon>Usitatibacteraceae</taxon>
        <taxon>Usitatibacter</taxon>
    </lineage>
</organism>
<evidence type="ECO:0000256" key="1">
    <source>
        <dbReference type="SAM" id="MobiDB-lite"/>
    </source>
</evidence>
<dbReference type="KEGG" id="uru:DSM104443_01756"/>
<feature type="signal peptide" evidence="2">
    <location>
        <begin position="1"/>
        <end position="27"/>
    </location>
</feature>
<reference evidence="3 4" key="1">
    <citation type="submission" date="2020-04" db="EMBL/GenBank/DDBJ databases">
        <title>Usitatibacter rugosus gen. nov., sp. nov. and Usitatibacter palustris sp. nov., novel members of Usitatibacteraceae fam. nov. within the order Nitrosomonadales isolated from soil.</title>
        <authorList>
            <person name="Huber K.J."/>
            <person name="Neumann-Schaal M."/>
            <person name="Geppert A."/>
            <person name="Luckner M."/>
            <person name="Wanner G."/>
            <person name="Overmann J."/>
        </authorList>
    </citation>
    <scope>NUCLEOTIDE SEQUENCE [LARGE SCALE GENOMIC DNA]</scope>
    <source>
        <strain evidence="3 4">0125_3</strain>
    </source>
</reference>
<dbReference type="AlphaFoldDB" id="A0A6M4GTM3"/>
<accession>A0A6M4GTM3</accession>
<feature type="region of interest" description="Disordered" evidence="1">
    <location>
        <begin position="218"/>
        <end position="247"/>
    </location>
</feature>
<evidence type="ECO:0008006" key="5">
    <source>
        <dbReference type="Google" id="ProtNLM"/>
    </source>
</evidence>
<name>A0A6M4GTM3_9PROT</name>
<dbReference type="Proteomes" id="UP000501534">
    <property type="component" value="Chromosome"/>
</dbReference>
<evidence type="ECO:0000313" key="3">
    <source>
        <dbReference type="EMBL" id="QJR10689.1"/>
    </source>
</evidence>
<feature type="region of interest" description="Disordered" evidence="1">
    <location>
        <begin position="265"/>
        <end position="287"/>
    </location>
</feature>
<sequence length="637" mass="68777">MFDIFRKMRAMRSLFAFLALACAPCVASALMSIRMNEPVNSLPVNYGISGPFSVTVLDGGRPKAGVLVDFSSGSCPGFTGPNIGALTDANGRASSPSMGGVSSQPGTCEATAWLSSDPTVSATFRIVIYRGADVMITPFSVESYFGETFEIPVQITDRLGRTLGGNTISVVPDGVDSEVITEGLLFKTDSEGRYTIRGKNRSNTPGSYRLRLNFNSENNSPPHVIQMTQKVRPPSPPPSGGNGSGTVAIASASGAVTRVRAYQEHPNAPPCSISNARRIEPGSSSNPDIAALPADVRQVGFAVAFEIDCRPNATPPIVRIELPEDLPARGSIYTYGNTFLTETKFWKPFYTRVIDRRTLETTMIDGQGADTNASPFPDGIIRVFAAFGVGKTFHDMWWGGPEQNGWGLSYAQHGTAIFGALFVYDDTGAPTWHLVQGADGFFAPTSRRGAGLRYLPTGSPYFAYDPARFAVGPDIGTVSLEEFGAGGMSQLTISALEGQVFKPIFTVPVMRHEFGRPGSATYPDVSDMWWAGPSQNGWGLAIHQRDSVLFSVWYTYDAAGNRTWFAMPDGTWTAPDTYAGRVYRTRSSAWLTGSYDASQFKATDVGSFELRFAGDNVTFTYDVEGHRGSHVLSRLSF</sequence>
<gene>
    <name evidence="3" type="ORF">DSM104443_01756</name>
</gene>
<keyword evidence="2" id="KW-0732">Signal</keyword>
<dbReference type="EMBL" id="CP053069">
    <property type="protein sequence ID" value="QJR10689.1"/>
    <property type="molecule type" value="Genomic_DNA"/>
</dbReference>
<feature type="chain" id="PRO_5027013628" description="Big-1 domain-containing protein" evidence="2">
    <location>
        <begin position="28"/>
        <end position="637"/>
    </location>
</feature>
<feature type="compositionally biased region" description="Polar residues" evidence="1">
    <location>
        <begin position="218"/>
        <end position="229"/>
    </location>
</feature>
<keyword evidence="4" id="KW-1185">Reference proteome</keyword>
<protein>
    <recommendedName>
        <fullName evidence="5">Big-1 domain-containing protein</fullName>
    </recommendedName>
</protein>
<evidence type="ECO:0000256" key="2">
    <source>
        <dbReference type="SAM" id="SignalP"/>
    </source>
</evidence>
<proteinExistence type="predicted"/>
<evidence type="ECO:0000313" key="4">
    <source>
        <dbReference type="Proteomes" id="UP000501534"/>
    </source>
</evidence>
<dbReference type="InterPro" id="IPR008964">
    <property type="entry name" value="Invasin/intimin_cell_adhesion"/>
</dbReference>